<gene>
    <name evidence="1" type="ordered locus">Alide2_0004</name>
</gene>
<reference evidence="1 2" key="2">
    <citation type="submission" date="2011-04" db="EMBL/GenBank/DDBJ databases">
        <title>Complete sequence of chromosome of Alicycliphilus denitrificans K601.</title>
        <authorList>
            <consortium name="US DOE Joint Genome Institute"/>
            <person name="Lucas S."/>
            <person name="Han J."/>
            <person name="Lapidus A."/>
            <person name="Cheng J.-F."/>
            <person name="Goodwin L."/>
            <person name="Pitluck S."/>
            <person name="Peters L."/>
            <person name="Zeytun A."/>
            <person name="Detter J.C."/>
            <person name="Han C."/>
            <person name="Tapia R."/>
            <person name="Land M."/>
            <person name="Hauser L."/>
            <person name="Kyrpides N."/>
            <person name="Ivanova N."/>
            <person name="Mikhailova N."/>
            <person name="Pagani I."/>
            <person name="Oosterkamp M."/>
            <person name="Pieper D."/>
            <person name="van Berkel W."/>
            <person name="Langenhoff A."/>
            <person name="Smidt H."/>
            <person name="Stams A."/>
            <person name="Woyke T."/>
        </authorList>
    </citation>
    <scope>NUCLEOTIDE SEQUENCE [LARGE SCALE GENOMIC DNA]</scope>
    <source>
        <strain evidence="2">DSM 14773 / CIP 107495 / K601</strain>
    </source>
</reference>
<dbReference type="AlphaFoldDB" id="F4GBV0"/>
<evidence type="ECO:0000313" key="2">
    <source>
        <dbReference type="Proteomes" id="UP000007938"/>
    </source>
</evidence>
<accession>F4GBV0</accession>
<reference evidence="1 2" key="1">
    <citation type="journal article" date="2011" name="J. Bacteriol.">
        <title>Genome Sequences of Alicycliphilus denitrificans Strains BC and K601T.</title>
        <authorList>
            <person name="Oosterkamp M.J."/>
            <person name="Veuskens T."/>
            <person name="Plugge C.M."/>
            <person name="Langenhoff A.A."/>
            <person name="Gerritse J."/>
            <person name="van Berkel W.J."/>
            <person name="Pieper D.H."/>
            <person name="Junca H."/>
            <person name="Goodwin L.A."/>
            <person name="Daligault H.E."/>
            <person name="Bruce D.C."/>
            <person name="Detter J.C."/>
            <person name="Tapia R."/>
            <person name="Han C.S."/>
            <person name="Land M.L."/>
            <person name="Hauser L.J."/>
            <person name="Smidt H."/>
            <person name="Stams A.J."/>
        </authorList>
    </citation>
    <scope>NUCLEOTIDE SEQUENCE [LARGE SCALE GENOMIC DNA]</scope>
    <source>
        <strain evidence="2">DSM 14773 / CIP 107495 / K601</strain>
    </source>
</reference>
<sequence>MNAAPQLVLIDTNCLVRAYFSPLRPILGRPVAGYELKTLNGLAAELKNLAKRPDLAWLSDQVIVNEVDAATVTLTKAQRQAIDQDALEIQKVGNAALYEDYRDRKLKVRRALTLADSKALAACLELNAALSTDEWPLRLVSEMYDYDNGDSVRLFSSVELIALLEHEGLINRETRIRTYADWLKNGEKLLRESPDIYSRLFNEPPPTAQD</sequence>
<name>F4GBV0_ALIDK</name>
<dbReference type="KEGG" id="adk:Alide2_0004"/>
<dbReference type="eggNOG" id="ENOG502ZK2K">
    <property type="taxonomic scope" value="Bacteria"/>
</dbReference>
<keyword evidence="2" id="KW-1185">Reference proteome</keyword>
<proteinExistence type="predicted"/>
<organism evidence="1 2">
    <name type="scientific">Alicycliphilus denitrificans (strain DSM 14773 / CIP 107495 / K601)</name>
    <dbReference type="NCBI Taxonomy" id="596154"/>
    <lineage>
        <taxon>Bacteria</taxon>
        <taxon>Pseudomonadati</taxon>
        <taxon>Pseudomonadota</taxon>
        <taxon>Betaproteobacteria</taxon>
        <taxon>Burkholderiales</taxon>
        <taxon>Comamonadaceae</taxon>
        <taxon>Alicycliphilus</taxon>
    </lineage>
</organism>
<dbReference type="OrthoDB" id="9182800at2"/>
<evidence type="ECO:0000313" key="1">
    <source>
        <dbReference type="EMBL" id="AEB82444.1"/>
    </source>
</evidence>
<dbReference type="HOGENOM" id="CLU_1307976_0_0_4"/>
<dbReference type="EMBL" id="CP002657">
    <property type="protein sequence ID" value="AEB82444.1"/>
    <property type="molecule type" value="Genomic_DNA"/>
</dbReference>
<protein>
    <submittedName>
        <fullName evidence="1">Uncharacterized protein</fullName>
    </submittedName>
</protein>
<dbReference type="Proteomes" id="UP000007938">
    <property type="component" value="Chromosome"/>
</dbReference>
<dbReference type="RefSeq" id="WP_013721113.1">
    <property type="nucleotide sequence ID" value="NC_015422.1"/>
</dbReference>